<dbReference type="CDD" id="cd05466">
    <property type="entry name" value="PBP2_LTTR_substrate"/>
    <property type="match status" value="1"/>
</dbReference>
<dbReference type="OrthoDB" id="8479870at2"/>
<keyword evidence="4" id="KW-0804">Transcription</keyword>
<dbReference type="Pfam" id="PF00126">
    <property type="entry name" value="HTH_1"/>
    <property type="match status" value="1"/>
</dbReference>
<keyword evidence="7" id="KW-1185">Reference proteome</keyword>
<accession>A0A6N6JD48</accession>
<dbReference type="InterPro" id="IPR036388">
    <property type="entry name" value="WH-like_DNA-bd_sf"/>
</dbReference>
<evidence type="ECO:0000256" key="1">
    <source>
        <dbReference type="ARBA" id="ARBA00009437"/>
    </source>
</evidence>
<dbReference type="PROSITE" id="PS50931">
    <property type="entry name" value="HTH_LYSR"/>
    <property type="match status" value="1"/>
</dbReference>
<evidence type="ECO:0000313" key="6">
    <source>
        <dbReference type="EMBL" id="GFE64096.1"/>
    </source>
</evidence>
<proteinExistence type="inferred from homology"/>
<dbReference type="Proteomes" id="UP000436822">
    <property type="component" value="Unassembled WGS sequence"/>
</dbReference>
<dbReference type="GO" id="GO:0032993">
    <property type="term" value="C:protein-DNA complex"/>
    <property type="evidence" value="ECO:0007669"/>
    <property type="project" value="TreeGrafter"/>
</dbReference>
<dbReference type="SUPFAM" id="SSF53850">
    <property type="entry name" value="Periplasmic binding protein-like II"/>
    <property type="match status" value="1"/>
</dbReference>
<dbReference type="PANTHER" id="PTHR30346">
    <property type="entry name" value="TRANSCRIPTIONAL DUAL REGULATOR HCAR-RELATED"/>
    <property type="match status" value="1"/>
</dbReference>
<dbReference type="GO" id="GO:0003700">
    <property type="term" value="F:DNA-binding transcription factor activity"/>
    <property type="evidence" value="ECO:0007669"/>
    <property type="project" value="InterPro"/>
</dbReference>
<name>A0A6N6JD48_9RHOB</name>
<dbReference type="PRINTS" id="PR00039">
    <property type="entry name" value="HTHLYSR"/>
</dbReference>
<dbReference type="RefSeq" id="WP_159804967.1">
    <property type="nucleotide sequence ID" value="NZ_BLJE01000001.1"/>
</dbReference>
<protein>
    <submittedName>
        <fullName evidence="6">LysR family transcriptional regulator</fullName>
    </submittedName>
</protein>
<dbReference type="PANTHER" id="PTHR30346:SF9">
    <property type="entry name" value="LYSR FAMILY TRANSCRIPTIONAL REGULATOR"/>
    <property type="match status" value="1"/>
</dbReference>
<dbReference type="InterPro" id="IPR036390">
    <property type="entry name" value="WH_DNA-bd_sf"/>
</dbReference>
<dbReference type="EMBL" id="BLJE01000001">
    <property type="protein sequence ID" value="GFE64096.1"/>
    <property type="molecule type" value="Genomic_DNA"/>
</dbReference>
<dbReference type="Gene3D" id="1.10.10.10">
    <property type="entry name" value="Winged helix-like DNA-binding domain superfamily/Winged helix DNA-binding domain"/>
    <property type="match status" value="1"/>
</dbReference>
<gene>
    <name evidence="6" type="ORF">KIN_11700</name>
</gene>
<reference evidence="6 7" key="1">
    <citation type="submission" date="2019-12" db="EMBL/GenBank/DDBJ databases">
        <title>Litoreibacter badius sp. nov., a novel bacteriochlorophyll a-containing bacterium in the genus Litoreibacter.</title>
        <authorList>
            <person name="Kanamuro M."/>
            <person name="Takabe Y."/>
            <person name="Mori K."/>
            <person name="Takaichi S."/>
            <person name="Hanada S."/>
        </authorList>
    </citation>
    <scope>NUCLEOTIDE SEQUENCE [LARGE SCALE GENOMIC DNA]</scope>
    <source>
        <strain evidence="6 7">K6</strain>
    </source>
</reference>
<keyword evidence="3" id="KW-0238">DNA-binding</keyword>
<dbReference type="InterPro" id="IPR005119">
    <property type="entry name" value="LysR_subst-bd"/>
</dbReference>
<comment type="caution">
    <text evidence="6">The sequence shown here is derived from an EMBL/GenBank/DDBJ whole genome shotgun (WGS) entry which is preliminary data.</text>
</comment>
<dbReference type="GO" id="GO:0003677">
    <property type="term" value="F:DNA binding"/>
    <property type="evidence" value="ECO:0007669"/>
    <property type="project" value="UniProtKB-KW"/>
</dbReference>
<evidence type="ECO:0000256" key="3">
    <source>
        <dbReference type="ARBA" id="ARBA00023125"/>
    </source>
</evidence>
<feature type="domain" description="HTH lysR-type" evidence="5">
    <location>
        <begin position="1"/>
        <end position="58"/>
    </location>
</feature>
<comment type="similarity">
    <text evidence="1">Belongs to the LysR transcriptional regulatory family.</text>
</comment>
<sequence length="297" mass="33604">MNLRSLKVFSLVMEEGTLGRAADRMHLSQSAASRLLQILEEEFAVQLFRRDKKRLIPTEEGERFYPEALRILSQIEDIPSFFSQVRSGKSEPLRVICHSRIVNGLVIPAIAEMAKRREELPIKLEIHPRRDLGRQIMNGRYDIGISVLPLPVDTLKPIQLGKTDLRIAIARGHPLADRQSLGPDDVKHLPYIALDETTAIRRIVDRECERAGISLKIQHEVSAGSAAYRLVYLGLGYTFADPVAVDPEISDGIRLIPWKPAMQVEFGCFVTPNRKDRSDIEQFSAVLREIIEPRLKA</sequence>
<evidence type="ECO:0000259" key="5">
    <source>
        <dbReference type="PROSITE" id="PS50931"/>
    </source>
</evidence>
<organism evidence="6 7">
    <name type="scientific">Litoreibacter roseus</name>
    <dbReference type="NCBI Taxonomy" id="2601869"/>
    <lineage>
        <taxon>Bacteria</taxon>
        <taxon>Pseudomonadati</taxon>
        <taxon>Pseudomonadota</taxon>
        <taxon>Alphaproteobacteria</taxon>
        <taxon>Rhodobacterales</taxon>
        <taxon>Roseobacteraceae</taxon>
        <taxon>Litoreibacter</taxon>
    </lineage>
</organism>
<dbReference type="FunFam" id="1.10.10.10:FF:000001">
    <property type="entry name" value="LysR family transcriptional regulator"/>
    <property type="match status" value="1"/>
</dbReference>
<dbReference type="AlphaFoldDB" id="A0A6N6JD48"/>
<dbReference type="SUPFAM" id="SSF46785">
    <property type="entry name" value="Winged helix' DNA-binding domain"/>
    <property type="match status" value="1"/>
</dbReference>
<dbReference type="InterPro" id="IPR000847">
    <property type="entry name" value="LysR_HTH_N"/>
</dbReference>
<dbReference type="Pfam" id="PF03466">
    <property type="entry name" value="LysR_substrate"/>
    <property type="match status" value="1"/>
</dbReference>
<evidence type="ECO:0000256" key="2">
    <source>
        <dbReference type="ARBA" id="ARBA00023015"/>
    </source>
</evidence>
<dbReference type="Gene3D" id="3.40.190.290">
    <property type="match status" value="1"/>
</dbReference>
<evidence type="ECO:0000313" key="7">
    <source>
        <dbReference type="Proteomes" id="UP000436822"/>
    </source>
</evidence>
<evidence type="ECO:0000256" key="4">
    <source>
        <dbReference type="ARBA" id="ARBA00023163"/>
    </source>
</evidence>
<keyword evidence="2" id="KW-0805">Transcription regulation</keyword>